<evidence type="ECO:0000313" key="3">
    <source>
        <dbReference type="Proteomes" id="UP001498398"/>
    </source>
</evidence>
<protein>
    <submittedName>
        <fullName evidence="2">Uncharacterized protein</fullName>
    </submittedName>
</protein>
<evidence type="ECO:0000256" key="1">
    <source>
        <dbReference type="SAM" id="MobiDB-lite"/>
    </source>
</evidence>
<proteinExistence type="predicted"/>
<name>A0ABR1J8Y0_9AGAR</name>
<feature type="compositionally biased region" description="Basic residues" evidence="1">
    <location>
        <begin position="1"/>
        <end position="17"/>
    </location>
</feature>
<sequence>MHRVLNKLKLQKQKSSTRLHPDTDLYATGTSLRSGILKLREARKQRQKTAGVLESDPPATEPNILPTVNSSPTGSDHVATEMATTSSPASNSNSNDPTDPDPFRTVSTTIGTMNTIMTQVQTTQILNHSQNPNFNHSVLSNVNGNSTTVTNHYTYNVSGNLSVLRSLDESCHLLREDEQEIFQSAPDTHSMNRTQSLTGIGIYMPTSGGDSRECFQQPQQK</sequence>
<keyword evidence="3" id="KW-1185">Reference proteome</keyword>
<feature type="region of interest" description="Disordered" evidence="1">
    <location>
        <begin position="42"/>
        <end position="105"/>
    </location>
</feature>
<gene>
    <name evidence="2" type="ORF">VKT23_011503</name>
</gene>
<accession>A0ABR1J8Y0</accession>
<dbReference type="Proteomes" id="UP001498398">
    <property type="component" value="Unassembled WGS sequence"/>
</dbReference>
<organism evidence="2 3">
    <name type="scientific">Marasmiellus scandens</name>
    <dbReference type="NCBI Taxonomy" id="2682957"/>
    <lineage>
        <taxon>Eukaryota</taxon>
        <taxon>Fungi</taxon>
        <taxon>Dikarya</taxon>
        <taxon>Basidiomycota</taxon>
        <taxon>Agaricomycotina</taxon>
        <taxon>Agaricomycetes</taxon>
        <taxon>Agaricomycetidae</taxon>
        <taxon>Agaricales</taxon>
        <taxon>Marasmiineae</taxon>
        <taxon>Omphalotaceae</taxon>
        <taxon>Marasmiellus</taxon>
    </lineage>
</organism>
<feature type="region of interest" description="Disordered" evidence="1">
    <location>
        <begin position="1"/>
        <end position="26"/>
    </location>
</feature>
<reference evidence="2 3" key="1">
    <citation type="submission" date="2024-01" db="EMBL/GenBank/DDBJ databases">
        <title>A draft genome for the cacao thread blight pathogen Marasmiellus scandens.</title>
        <authorList>
            <person name="Baruah I.K."/>
            <person name="Leung J."/>
            <person name="Bukari Y."/>
            <person name="Amoako-Attah I."/>
            <person name="Meinhardt L.W."/>
            <person name="Bailey B.A."/>
            <person name="Cohen S.P."/>
        </authorList>
    </citation>
    <scope>NUCLEOTIDE SEQUENCE [LARGE SCALE GENOMIC DNA]</scope>
    <source>
        <strain evidence="2 3">GH-19</strain>
    </source>
</reference>
<evidence type="ECO:0000313" key="2">
    <source>
        <dbReference type="EMBL" id="KAK7453992.1"/>
    </source>
</evidence>
<dbReference type="EMBL" id="JBANRG010000025">
    <property type="protein sequence ID" value="KAK7453992.1"/>
    <property type="molecule type" value="Genomic_DNA"/>
</dbReference>
<comment type="caution">
    <text evidence="2">The sequence shown here is derived from an EMBL/GenBank/DDBJ whole genome shotgun (WGS) entry which is preliminary data.</text>
</comment>
<feature type="compositionally biased region" description="Low complexity" evidence="1">
    <location>
        <begin position="83"/>
        <end position="97"/>
    </location>
</feature>